<dbReference type="Pfam" id="PF01809">
    <property type="entry name" value="YidD"/>
    <property type="match status" value="1"/>
</dbReference>
<dbReference type="AlphaFoldDB" id="A0A6I4KN64"/>
<dbReference type="SMART" id="SM01234">
    <property type="entry name" value="Haemolytic"/>
    <property type="match status" value="1"/>
</dbReference>
<keyword evidence="1" id="KW-1003">Cell membrane</keyword>
<proteinExistence type="inferred from homology"/>
<comment type="function">
    <text evidence="1">Could be involved in insertion of integral membrane proteins into the membrane.</text>
</comment>
<accession>A0A6I4KN64</accession>
<protein>
    <recommendedName>
        <fullName evidence="1">Putative membrane protein insertion efficiency factor</fullName>
    </recommendedName>
</protein>
<dbReference type="HAMAP" id="MF_00386">
    <property type="entry name" value="UPF0161_YidD"/>
    <property type="match status" value="1"/>
</dbReference>
<evidence type="ECO:0000313" key="4">
    <source>
        <dbReference type="Proteomes" id="UP000429555"/>
    </source>
</evidence>
<name>A0A6I4KN64_9PSED</name>
<evidence type="ECO:0000256" key="1">
    <source>
        <dbReference type="HAMAP-Rule" id="MF_00386"/>
    </source>
</evidence>
<comment type="similarity">
    <text evidence="1">Belongs to the UPF0161 family.</text>
</comment>
<dbReference type="GO" id="GO:0005886">
    <property type="term" value="C:plasma membrane"/>
    <property type="evidence" value="ECO:0007669"/>
    <property type="project" value="UniProtKB-SubCell"/>
</dbReference>
<sequence>MAQGRNQRPPPAPGGGAPGLRRRRHSAAGRAAGPGLPHRSTQLLLQRHPRRAGVRDQRAAMKSLLLSLVRLYQYLISPLLGPRCRFHPSCSHYAIEALQTHGAWRGSWLAVRRLLRCHPWHPGGYDPVPPIHRCNQEHPHD</sequence>
<comment type="caution">
    <text evidence="3">The sequence shown here is derived from an EMBL/GenBank/DDBJ whole genome shotgun (WGS) entry which is preliminary data.</text>
</comment>
<dbReference type="PANTHER" id="PTHR33383:SF1">
    <property type="entry name" value="MEMBRANE PROTEIN INSERTION EFFICIENCY FACTOR-RELATED"/>
    <property type="match status" value="1"/>
</dbReference>
<dbReference type="NCBIfam" id="TIGR00278">
    <property type="entry name" value="membrane protein insertion efficiency factor YidD"/>
    <property type="match status" value="1"/>
</dbReference>
<gene>
    <name evidence="3" type="primary">yidD</name>
    <name evidence="3" type="ORF">GJV18_02155</name>
</gene>
<evidence type="ECO:0000313" key="3">
    <source>
        <dbReference type="EMBL" id="MVW74109.1"/>
    </source>
</evidence>
<comment type="subcellular location">
    <subcellularLocation>
        <location evidence="1">Cell membrane</location>
        <topology evidence="1">Peripheral membrane protein</topology>
        <orientation evidence="1">Cytoplasmic side</orientation>
    </subcellularLocation>
</comment>
<keyword evidence="4" id="KW-1185">Reference proteome</keyword>
<feature type="region of interest" description="Disordered" evidence="2">
    <location>
        <begin position="1"/>
        <end position="55"/>
    </location>
</feature>
<dbReference type="EMBL" id="WKJZ01000001">
    <property type="protein sequence ID" value="MVW74109.1"/>
    <property type="molecule type" value="Genomic_DNA"/>
</dbReference>
<reference evidence="3 4" key="1">
    <citation type="submission" date="2019-11" db="EMBL/GenBank/DDBJ databases">
        <title>Pseudomonas flavidum sp. nov., isolated from Baiyang Lake.</title>
        <authorList>
            <person name="Zhao Y."/>
        </authorList>
    </citation>
    <scope>NUCLEOTIDE SEQUENCE [LARGE SCALE GENOMIC DNA]</scope>
    <source>
        <strain evidence="4">R-22-3 w-18</strain>
    </source>
</reference>
<dbReference type="PANTHER" id="PTHR33383">
    <property type="entry name" value="MEMBRANE PROTEIN INSERTION EFFICIENCY FACTOR-RELATED"/>
    <property type="match status" value="1"/>
</dbReference>
<evidence type="ECO:0000256" key="2">
    <source>
        <dbReference type="SAM" id="MobiDB-lite"/>
    </source>
</evidence>
<organism evidence="3 4">
    <name type="scientific">Pseudomonas xionganensis</name>
    <dbReference type="NCBI Taxonomy" id="2654845"/>
    <lineage>
        <taxon>Bacteria</taxon>
        <taxon>Pseudomonadati</taxon>
        <taxon>Pseudomonadota</taxon>
        <taxon>Gammaproteobacteria</taxon>
        <taxon>Pseudomonadales</taxon>
        <taxon>Pseudomonadaceae</taxon>
        <taxon>Pseudomonas</taxon>
    </lineage>
</organism>
<keyword evidence="1" id="KW-0472">Membrane</keyword>
<dbReference type="InterPro" id="IPR002696">
    <property type="entry name" value="Membr_insert_effic_factor_YidD"/>
</dbReference>
<dbReference type="Proteomes" id="UP000429555">
    <property type="component" value="Unassembled WGS sequence"/>
</dbReference>